<dbReference type="GO" id="GO:0008270">
    <property type="term" value="F:zinc ion binding"/>
    <property type="evidence" value="ECO:0007669"/>
    <property type="project" value="UniProtKB-KW"/>
</dbReference>
<gene>
    <name evidence="6" type="ORF">CWB99_15850</name>
</gene>
<organism evidence="6 7">
    <name type="scientific">Pseudoalteromonas rubra</name>
    <dbReference type="NCBI Taxonomy" id="43658"/>
    <lineage>
        <taxon>Bacteria</taxon>
        <taxon>Pseudomonadati</taxon>
        <taxon>Pseudomonadota</taxon>
        <taxon>Gammaproteobacteria</taxon>
        <taxon>Alteromonadales</taxon>
        <taxon>Pseudoalteromonadaceae</taxon>
        <taxon>Pseudoalteromonas</taxon>
    </lineage>
</organism>
<dbReference type="InterPro" id="IPR000962">
    <property type="entry name" value="Znf_DskA_TraR"/>
</dbReference>
<keyword evidence="1" id="KW-0479">Metal-binding</keyword>
<dbReference type="Proteomes" id="UP000310249">
    <property type="component" value="Unassembled WGS sequence"/>
</dbReference>
<dbReference type="OrthoDB" id="962301at2"/>
<evidence type="ECO:0000256" key="2">
    <source>
        <dbReference type="ARBA" id="ARBA00022771"/>
    </source>
</evidence>
<dbReference type="GO" id="GO:1900378">
    <property type="term" value="P:positive regulation of secondary metabolite biosynthetic process"/>
    <property type="evidence" value="ECO:0007669"/>
    <property type="project" value="TreeGrafter"/>
</dbReference>
<dbReference type="PROSITE" id="PS51128">
    <property type="entry name" value="ZF_DKSA_2"/>
    <property type="match status" value="1"/>
</dbReference>
<feature type="zinc finger region" description="dksA C4-type" evidence="4">
    <location>
        <begin position="36"/>
        <end position="60"/>
    </location>
</feature>
<accession>A0A5S3WL07</accession>
<evidence type="ECO:0000256" key="3">
    <source>
        <dbReference type="ARBA" id="ARBA00022833"/>
    </source>
</evidence>
<reference evidence="6 7" key="1">
    <citation type="submission" date="2018-01" db="EMBL/GenBank/DDBJ databases">
        <authorList>
            <person name="Paulsen S."/>
            <person name="Gram L.K."/>
        </authorList>
    </citation>
    <scope>NUCLEOTIDE SEQUENCE [LARGE SCALE GENOMIC DNA]</scope>
    <source>
        <strain evidence="6 7">S2676</strain>
    </source>
</reference>
<dbReference type="PANTHER" id="PTHR38777:SF1">
    <property type="entry name" value="DNAK SUPPRESSOR PROTEIN"/>
    <property type="match status" value="1"/>
</dbReference>
<name>A0A5S3WL07_9GAMM</name>
<dbReference type="PANTHER" id="PTHR38777">
    <property type="entry name" value="FELS-2 PROPHAGE PROTEIN"/>
    <property type="match status" value="1"/>
</dbReference>
<proteinExistence type="predicted"/>
<dbReference type="AlphaFoldDB" id="A0A5S3WL07"/>
<keyword evidence="3" id="KW-0862">Zinc</keyword>
<evidence type="ECO:0000259" key="5">
    <source>
        <dbReference type="Pfam" id="PF01258"/>
    </source>
</evidence>
<sequence length="67" mass="7482">MDIADDAQEVIERGLALTLARNRAHFEGPNVDLANCLKCGCEIPQARRAAVHSCKYCVHCQTRLEKQ</sequence>
<evidence type="ECO:0000313" key="7">
    <source>
        <dbReference type="Proteomes" id="UP000310249"/>
    </source>
</evidence>
<comment type="caution">
    <text evidence="6">The sequence shown here is derived from an EMBL/GenBank/DDBJ whole genome shotgun (WGS) entry which is preliminary data.</text>
</comment>
<keyword evidence="2" id="KW-0863">Zinc-finger</keyword>
<dbReference type="Gene3D" id="1.20.120.910">
    <property type="entry name" value="DksA, coiled-coil domain"/>
    <property type="match status" value="1"/>
</dbReference>
<evidence type="ECO:0000256" key="4">
    <source>
        <dbReference type="PROSITE-ProRule" id="PRU00510"/>
    </source>
</evidence>
<feature type="domain" description="Zinc finger DksA/TraR C4-type" evidence="5">
    <location>
        <begin position="35"/>
        <end position="66"/>
    </location>
</feature>
<dbReference type="EMBL" id="PNCI01000036">
    <property type="protein sequence ID" value="TMP27190.1"/>
    <property type="molecule type" value="Genomic_DNA"/>
</dbReference>
<evidence type="ECO:0000256" key="1">
    <source>
        <dbReference type="ARBA" id="ARBA00022723"/>
    </source>
</evidence>
<reference evidence="7" key="2">
    <citation type="submission" date="2019-06" db="EMBL/GenBank/DDBJ databases">
        <title>Co-occurence of chitin degradation, pigmentation and bioactivity in marine Pseudoalteromonas.</title>
        <authorList>
            <person name="Sonnenschein E.C."/>
            <person name="Bech P.K."/>
        </authorList>
    </citation>
    <scope>NUCLEOTIDE SEQUENCE [LARGE SCALE GENOMIC DNA]</scope>
    <source>
        <strain evidence="7">S2676</strain>
    </source>
</reference>
<dbReference type="Pfam" id="PF01258">
    <property type="entry name" value="zf-dskA_traR"/>
    <property type="match status" value="1"/>
</dbReference>
<protein>
    <submittedName>
        <fullName evidence="6">Conjugal transfer protein TraR</fullName>
    </submittedName>
</protein>
<dbReference type="RefSeq" id="WP_138552772.1">
    <property type="nucleotide sequence ID" value="NZ_PNCH01000046.1"/>
</dbReference>
<evidence type="ECO:0000313" key="6">
    <source>
        <dbReference type="EMBL" id="TMP27190.1"/>
    </source>
</evidence>